<evidence type="ECO:0000313" key="2">
    <source>
        <dbReference type="EMBL" id="MDB7085030.1"/>
    </source>
</evidence>
<dbReference type="EMBL" id="QUSL01000028">
    <property type="protein sequence ID" value="RGD81042.1"/>
    <property type="molecule type" value="Genomic_DNA"/>
</dbReference>
<dbReference type="RefSeq" id="WP_003539634.1">
    <property type="nucleotide sequence ID" value="NZ_AP031443.1"/>
</dbReference>
<dbReference type="PANTHER" id="PTHR43031">
    <property type="entry name" value="FAD-DEPENDENT OXIDOREDUCTASE"/>
    <property type="match status" value="1"/>
</dbReference>
<dbReference type="SUPFAM" id="SSF52821">
    <property type="entry name" value="Rhodanese/Cell cycle control phosphatase"/>
    <property type="match status" value="1"/>
</dbReference>
<dbReference type="Pfam" id="PF00581">
    <property type="entry name" value="Rhodanese"/>
    <property type="match status" value="1"/>
</dbReference>
<dbReference type="SMART" id="SM00450">
    <property type="entry name" value="RHOD"/>
    <property type="match status" value="1"/>
</dbReference>
<name>A0A3E3ABC3_9FIRM</name>
<dbReference type="Proteomes" id="UP001211987">
    <property type="component" value="Unassembled WGS sequence"/>
</dbReference>
<dbReference type="CDD" id="cd00158">
    <property type="entry name" value="RHOD"/>
    <property type="match status" value="1"/>
</dbReference>
<comment type="caution">
    <text evidence="3">The sequence shown here is derived from an EMBL/GenBank/DDBJ whole genome shotgun (WGS) entry which is preliminary data.</text>
</comment>
<dbReference type="PROSITE" id="PS50206">
    <property type="entry name" value="RHODANESE_3"/>
    <property type="match status" value="1"/>
</dbReference>
<dbReference type="Gene3D" id="3.40.250.10">
    <property type="entry name" value="Rhodanese-like domain"/>
    <property type="match status" value="1"/>
</dbReference>
<evidence type="ECO:0000313" key="3">
    <source>
        <dbReference type="EMBL" id="RGD81042.1"/>
    </source>
</evidence>
<gene>
    <name evidence="3" type="ORF">DXB93_14640</name>
    <name evidence="2" type="ORF">PM738_14575</name>
</gene>
<dbReference type="GeneID" id="64197772"/>
<protein>
    <submittedName>
        <fullName evidence="3">Rhodanese-like domain-containing protein</fullName>
    </submittedName>
</protein>
<dbReference type="InterPro" id="IPR050229">
    <property type="entry name" value="GlpE_sulfurtransferase"/>
</dbReference>
<organism evidence="3 4">
    <name type="scientific">Thomasclavelia ramosa</name>
    <dbReference type="NCBI Taxonomy" id="1547"/>
    <lineage>
        <taxon>Bacteria</taxon>
        <taxon>Bacillati</taxon>
        <taxon>Bacillota</taxon>
        <taxon>Erysipelotrichia</taxon>
        <taxon>Erysipelotrichales</taxon>
        <taxon>Coprobacillaceae</taxon>
        <taxon>Thomasclavelia</taxon>
    </lineage>
</organism>
<proteinExistence type="predicted"/>
<sequence>MENSQLISVDKLPELLKHDYTFIDLRDPLQFNKIHLRKFINIPYDTFIATPPQFPKDKPIYLICYSGKRSLDLAQKLTRCGYHAYSFNGGFYAVEHPINKQFY</sequence>
<dbReference type="EMBL" id="JAQLKE010000029">
    <property type="protein sequence ID" value="MDB7085030.1"/>
    <property type="molecule type" value="Genomic_DNA"/>
</dbReference>
<feature type="domain" description="Rhodanese" evidence="1">
    <location>
        <begin position="16"/>
        <end position="100"/>
    </location>
</feature>
<dbReference type="InterPro" id="IPR001763">
    <property type="entry name" value="Rhodanese-like_dom"/>
</dbReference>
<evidence type="ECO:0000313" key="4">
    <source>
        <dbReference type="Proteomes" id="UP000261032"/>
    </source>
</evidence>
<accession>A0A3E3ABC3</accession>
<dbReference type="PANTHER" id="PTHR43031:SF1">
    <property type="entry name" value="PYRIDINE NUCLEOTIDE-DISULPHIDE OXIDOREDUCTASE"/>
    <property type="match status" value="1"/>
</dbReference>
<evidence type="ECO:0000259" key="1">
    <source>
        <dbReference type="PROSITE" id="PS50206"/>
    </source>
</evidence>
<reference evidence="3 4" key="1">
    <citation type="submission" date="2018-08" db="EMBL/GenBank/DDBJ databases">
        <title>A genome reference for cultivated species of the human gut microbiota.</title>
        <authorList>
            <person name="Zou Y."/>
            <person name="Xue W."/>
            <person name="Luo G."/>
        </authorList>
    </citation>
    <scope>NUCLEOTIDE SEQUENCE [LARGE SCALE GENOMIC DNA]</scope>
    <source>
        <strain evidence="3 4">OM06-4</strain>
    </source>
</reference>
<dbReference type="Proteomes" id="UP000261032">
    <property type="component" value="Unassembled WGS sequence"/>
</dbReference>
<dbReference type="InterPro" id="IPR036873">
    <property type="entry name" value="Rhodanese-like_dom_sf"/>
</dbReference>
<reference evidence="2" key="2">
    <citation type="submission" date="2023-01" db="EMBL/GenBank/DDBJ databases">
        <title>Human gut microbiome strain richness.</title>
        <authorList>
            <person name="Chen-Liaw A."/>
        </authorList>
    </citation>
    <scope>NUCLEOTIDE SEQUENCE</scope>
    <source>
        <strain evidence="2">1001217st2_G6_1001217B_191108</strain>
    </source>
</reference>
<dbReference type="AlphaFoldDB" id="A0A3E3ABC3"/>